<dbReference type="PANTHER" id="PTHR24123:SF33">
    <property type="entry name" value="PROTEIN HOS4"/>
    <property type="match status" value="1"/>
</dbReference>
<evidence type="ECO:0000313" key="5">
    <source>
        <dbReference type="Proteomes" id="UP000826195"/>
    </source>
</evidence>
<keyword evidence="5" id="KW-1185">Reference proteome</keyword>
<dbReference type="SUPFAM" id="SSF48403">
    <property type="entry name" value="Ankyrin repeat"/>
    <property type="match status" value="1"/>
</dbReference>
<dbReference type="PROSITE" id="PS50297">
    <property type="entry name" value="ANK_REP_REGION"/>
    <property type="match status" value="5"/>
</dbReference>
<organism evidence="4 5">
    <name type="scientific">Cotesia glomerata</name>
    <name type="common">Lepidopteran parasitic wasp</name>
    <name type="synonym">Apanteles glomeratus</name>
    <dbReference type="NCBI Taxonomy" id="32391"/>
    <lineage>
        <taxon>Eukaryota</taxon>
        <taxon>Metazoa</taxon>
        <taxon>Ecdysozoa</taxon>
        <taxon>Arthropoda</taxon>
        <taxon>Hexapoda</taxon>
        <taxon>Insecta</taxon>
        <taxon>Pterygota</taxon>
        <taxon>Neoptera</taxon>
        <taxon>Endopterygota</taxon>
        <taxon>Hymenoptera</taxon>
        <taxon>Apocrita</taxon>
        <taxon>Ichneumonoidea</taxon>
        <taxon>Braconidae</taxon>
        <taxon>Microgastrinae</taxon>
        <taxon>Cotesia</taxon>
    </lineage>
</organism>
<feature type="repeat" description="ANK" evidence="3">
    <location>
        <begin position="270"/>
        <end position="304"/>
    </location>
</feature>
<dbReference type="InterPro" id="IPR051165">
    <property type="entry name" value="Multifunctional_ANK_Repeat"/>
</dbReference>
<feature type="repeat" description="ANK" evidence="3">
    <location>
        <begin position="80"/>
        <end position="112"/>
    </location>
</feature>
<dbReference type="InterPro" id="IPR036770">
    <property type="entry name" value="Ankyrin_rpt-contain_sf"/>
</dbReference>
<evidence type="ECO:0000256" key="2">
    <source>
        <dbReference type="ARBA" id="ARBA00023043"/>
    </source>
</evidence>
<name>A0AAV7JA01_COTGL</name>
<reference evidence="4 5" key="1">
    <citation type="journal article" date="2021" name="J. Hered.">
        <title>A chromosome-level genome assembly of the parasitoid wasp, Cotesia glomerata (Hymenoptera: Braconidae).</title>
        <authorList>
            <person name="Pinto B.J."/>
            <person name="Weis J.J."/>
            <person name="Gamble T."/>
            <person name="Ode P.J."/>
            <person name="Paul R."/>
            <person name="Zaspel J.M."/>
        </authorList>
    </citation>
    <scope>NUCLEOTIDE SEQUENCE [LARGE SCALE GENOMIC DNA]</scope>
    <source>
        <strain evidence="4">CgM1</strain>
    </source>
</reference>
<evidence type="ECO:0000256" key="3">
    <source>
        <dbReference type="PROSITE-ProRule" id="PRU00023"/>
    </source>
</evidence>
<protein>
    <submittedName>
        <fullName evidence="4">Uncharacterized protein</fullName>
    </submittedName>
</protein>
<evidence type="ECO:0000313" key="4">
    <source>
        <dbReference type="EMBL" id="KAH0569068.1"/>
    </source>
</evidence>
<feature type="repeat" description="ANK" evidence="3">
    <location>
        <begin position="383"/>
        <end position="415"/>
    </location>
</feature>
<dbReference type="Gene3D" id="1.25.40.20">
    <property type="entry name" value="Ankyrin repeat-containing domain"/>
    <property type="match status" value="3"/>
</dbReference>
<dbReference type="Pfam" id="PF00023">
    <property type="entry name" value="Ank"/>
    <property type="match status" value="1"/>
</dbReference>
<proteinExistence type="predicted"/>
<evidence type="ECO:0000256" key="1">
    <source>
        <dbReference type="ARBA" id="ARBA00022737"/>
    </source>
</evidence>
<dbReference type="EMBL" id="JAHXZJ010000001">
    <property type="protein sequence ID" value="KAH0569068.1"/>
    <property type="molecule type" value="Genomic_DNA"/>
</dbReference>
<accession>A0AAV7JA01</accession>
<dbReference type="Pfam" id="PF12796">
    <property type="entry name" value="Ank_2"/>
    <property type="match status" value="2"/>
</dbReference>
<dbReference type="PANTHER" id="PTHR24123">
    <property type="entry name" value="ANKYRIN REPEAT-CONTAINING"/>
    <property type="match status" value="1"/>
</dbReference>
<sequence>MPSRKLSDCRNLGYDVICDIRKGKIDKARALIEKHGLRYSELWLQGYVLLFEALKKQHEKLAEYVLTFNDVKINNKNKFQTDTPLHLAASNGYEEIVKTLLDRGADVNALNSRGKTPLDLAADSKHFSIVELILLQKNVDLSSSKLLNYPLLHSAAKSSVIIVQNLLDKGLKVDFVKDGLTSLHRAAFSSCLAVGSSINTINKDGATPLNLALLTANEEVINVFLRHGVDINTVMQSGLTPLQYAIKHNKESMVLILLKHGANIKVLNKSGRSILNFALSYDVSSLIIWENLVKYGANVNALDKFTRESKESLLHLAINHGSPRMLGIIEFLIKHGANVDAVDATGATPIFYSIKKNRFARTVSESAVLLLKAGANVNAKNLKGETPLHVACELGNAHNFKILLKYGADINLRCLNDMLPIKKLTFIRPGVVEIVKLTFMRIISLHLAGLYFDKYFHFELTCFNCTPDIVAHVMKKECKELNDLKKKYIACNLTFYSLLTKSSHELAIYRRNPVINKIIQPIDILEVYPTYGDTRHLMNNKSKQKNNERIDINDASSADWFDHPSINKDIR</sequence>
<gene>
    <name evidence="4" type="ORF">KQX54_021776</name>
</gene>
<dbReference type="InterPro" id="IPR002110">
    <property type="entry name" value="Ankyrin_rpt"/>
</dbReference>
<keyword evidence="1" id="KW-0677">Repeat</keyword>
<comment type="caution">
    <text evidence="4">The sequence shown here is derived from an EMBL/GenBank/DDBJ whole genome shotgun (WGS) entry which is preliminary data.</text>
</comment>
<feature type="repeat" description="ANK" evidence="3">
    <location>
        <begin position="237"/>
        <end position="269"/>
    </location>
</feature>
<feature type="repeat" description="ANK" evidence="3">
    <location>
        <begin position="345"/>
        <end position="382"/>
    </location>
</feature>
<dbReference type="Proteomes" id="UP000826195">
    <property type="component" value="Unassembled WGS sequence"/>
</dbReference>
<dbReference type="PROSITE" id="PS50088">
    <property type="entry name" value="ANK_REPEAT"/>
    <property type="match status" value="8"/>
</dbReference>
<dbReference type="AlphaFoldDB" id="A0AAV7JA01"/>
<keyword evidence="2 3" id="KW-0040">ANK repeat</keyword>
<feature type="repeat" description="ANK" evidence="3">
    <location>
        <begin position="113"/>
        <end position="146"/>
    </location>
</feature>
<feature type="repeat" description="ANK" evidence="3">
    <location>
        <begin position="309"/>
        <end position="344"/>
    </location>
</feature>
<dbReference type="PRINTS" id="PR01415">
    <property type="entry name" value="ANKYRIN"/>
</dbReference>
<dbReference type="Pfam" id="PF13857">
    <property type="entry name" value="Ank_5"/>
    <property type="match status" value="1"/>
</dbReference>
<feature type="repeat" description="ANK" evidence="3">
    <location>
        <begin position="204"/>
        <end position="236"/>
    </location>
</feature>
<dbReference type="SMART" id="SM00248">
    <property type="entry name" value="ANK"/>
    <property type="match status" value="10"/>
</dbReference>